<dbReference type="Proteomes" id="UP001183202">
    <property type="component" value="Unassembled WGS sequence"/>
</dbReference>
<dbReference type="Pfam" id="PF00106">
    <property type="entry name" value="adh_short"/>
    <property type="match status" value="1"/>
</dbReference>
<dbReference type="PRINTS" id="PR00081">
    <property type="entry name" value="GDHRDH"/>
</dbReference>
<keyword evidence="4" id="KW-1185">Reference proteome</keyword>
<comment type="caution">
    <text evidence="3">The sequence shown here is derived from an EMBL/GenBank/DDBJ whole genome shotgun (WGS) entry which is preliminary data.</text>
</comment>
<dbReference type="EC" id="1.-.-.-" evidence="3"/>
<comment type="similarity">
    <text evidence="1 2">Belongs to the short-chain dehydrogenases/reductases (SDR) family.</text>
</comment>
<dbReference type="PRINTS" id="PR00080">
    <property type="entry name" value="SDRFAMILY"/>
</dbReference>
<organism evidence="3 4">
    <name type="scientific">Pseudonocardia charpentierae</name>
    <dbReference type="NCBI Taxonomy" id="3075545"/>
    <lineage>
        <taxon>Bacteria</taxon>
        <taxon>Bacillati</taxon>
        <taxon>Actinomycetota</taxon>
        <taxon>Actinomycetes</taxon>
        <taxon>Pseudonocardiales</taxon>
        <taxon>Pseudonocardiaceae</taxon>
        <taxon>Pseudonocardia</taxon>
    </lineage>
</organism>
<dbReference type="SUPFAM" id="SSF51735">
    <property type="entry name" value="NAD(P)-binding Rossmann-fold domains"/>
    <property type="match status" value="1"/>
</dbReference>
<dbReference type="EMBL" id="JAVREJ010000003">
    <property type="protein sequence ID" value="MDT0349371.1"/>
    <property type="molecule type" value="Genomic_DNA"/>
</dbReference>
<protein>
    <submittedName>
        <fullName evidence="3">SDR family oxidoreductase</fullName>
        <ecNumber evidence="3">1.-.-.-</ecNumber>
    </submittedName>
</protein>
<accession>A0ABU2N607</accession>
<dbReference type="RefSeq" id="WP_311555437.1">
    <property type="nucleotide sequence ID" value="NZ_JAVREJ010000003.1"/>
</dbReference>
<dbReference type="Gene3D" id="3.40.50.720">
    <property type="entry name" value="NAD(P)-binding Rossmann-like Domain"/>
    <property type="match status" value="1"/>
</dbReference>
<dbReference type="PANTHER" id="PTHR42760">
    <property type="entry name" value="SHORT-CHAIN DEHYDROGENASES/REDUCTASES FAMILY MEMBER"/>
    <property type="match status" value="1"/>
</dbReference>
<evidence type="ECO:0000313" key="4">
    <source>
        <dbReference type="Proteomes" id="UP001183202"/>
    </source>
</evidence>
<name>A0ABU2N607_9PSEU</name>
<dbReference type="InterPro" id="IPR036291">
    <property type="entry name" value="NAD(P)-bd_dom_sf"/>
</dbReference>
<evidence type="ECO:0000313" key="3">
    <source>
        <dbReference type="EMBL" id="MDT0349371.1"/>
    </source>
</evidence>
<dbReference type="CDD" id="cd05233">
    <property type="entry name" value="SDR_c"/>
    <property type="match status" value="1"/>
</dbReference>
<dbReference type="InterPro" id="IPR002347">
    <property type="entry name" value="SDR_fam"/>
</dbReference>
<gene>
    <name evidence="3" type="ORF">RM445_07500</name>
</gene>
<dbReference type="GO" id="GO:0016491">
    <property type="term" value="F:oxidoreductase activity"/>
    <property type="evidence" value="ECO:0007669"/>
    <property type="project" value="UniProtKB-KW"/>
</dbReference>
<dbReference type="InterPro" id="IPR020904">
    <property type="entry name" value="Sc_DH/Rdtase_CS"/>
</dbReference>
<evidence type="ECO:0000256" key="1">
    <source>
        <dbReference type="ARBA" id="ARBA00006484"/>
    </source>
</evidence>
<sequence length="245" mass="24334">MGPVDPAAAQVARATPGVGTVLVTGAASGLGRAVAAAVTAAGGRALLVDRVAVEDGPEGALATVADLSDTAAAEDAIRALIDQAGGVDAVVTAAGTDRCGALGDVPAAEWERVVAVNLFGTAAVIRAALPALKESKGKIVTIASTLGLKALPDATAYCASKFGVVGMTRALATELAGQVGVTLLVPGGMATAFFDGRPDQYKPGPDAQLNDPADVADAVLFALTRANGCEVREMVVCQSTEPSWP</sequence>
<evidence type="ECO:0000256" key="2">
    <source>
        <dbReference type="RuleBase" id="RU000363"/>
    </source>
</evidence>
<reference evidence="4" key="1">
    <citation type="submission" date="2023-07" db="EMBL/GenBank/DDBJ databases">
        <title>30 novel species of actinomycetes from the DSMZ collection.</title>
        <authorList>
            <person name="Nouioui I."/>
        </authorList>
    </citation>
    <scope>NUCLEOTIDE SEQUENCE [LARGE SCALE GENOMIC DNA]</scope>
    <source>
        <strain evidence="4">DSM 45834</strain>
    </source>
</reference>
<dbReference type="PROSITE" id="PS00061">
    <property type="entry name" value="ADH_SHORT"/>
    <property type="match status" value="1"/>
</dbReference>
<keyword evidence="3" id="KW-0560">Oxidoreductase</keyword>
<proteinExistence type="inferred from homology"/>